<evidence type="ECO:0000256" key="1">
    <source>
        <dbReference type="ARBA" id="ARBA00022490"/>
    </source>
</evidence>
<dbReference type="InterPro" id="IPR036390">
    <property type="entry name" value="WH_DNA-bd_sf"/>
</dbReference>
<feature type="compositionally biased region" description="Acidic residues" evidence="5">
    <location>
        <begin position="169"/>
        <end position="184"/>
    </location>
</feature>
<dbReference type="Gene3D" id="1.10.10.10">
    <property type="entry name" value="Winged helix-like DNA-binding domain superfamily/Winged helix DNA-binding domain"/>
    <property type="match status" value="2"/>
</dbReference>
<feature type="region of interest" description="Disordered" evidence="5">
    <location>
        <begin position="169"/>
        <end position="196"/>
    </location>
</feature>
<dbReference type="GO" id="GO:0051304">
    <property type="term" value="P:chromosome separation"/>
    <property type="evidence" value="ECO:0007669"/>
    <property type="project" value="InterPro"/>
</dbReference>
<evidence type="ECO:0000256" key="2">
    <source>
        <dbReference type="ARBA" id="ARBA00022618"/>
    </source>
</evidence>
<keyword evidence="4" id="KW-0131">Cell cycle</keyword>
<dbReference type="InterPro" id="IPR036388">
    <property type="entry name" value="WH-like_DNA-bd_sf"/>
</dbReference>
<keyword evidence="1" id="KW-0963">Cytoplasm</keyword>
<gene>
    <name evidence="6" type="ORF">METZ01_LOCUS318</name>
</gene>
<dbReference type="PIRSF" id="PIRSF019345">
    <property type="entry name" value="ScpB"/>
    <property type="match status" value="1"/>
</dbReference>
<dbReference type="NCBIfam" id="TIGR00281">
    <property type="entry name" value="SMC-Scp complex subunit ScpB"/>
    <property type="match status" value="1"/>
</dbReference>
<dbReference type="InterPro" id="IPR005234">
    <property type="entry name" value="ScpB_csome_segregation"/>
</dbReference>
<dbReference type="EMBL" id="UINC01000018">
    <property type="protein sequence ID" value="SUZ47464.1"/>
    <property type="molecule type" value="Genomic_DNA"/>
</dbReference>
<dbReference type="Pfam" id="PF04079">
    <property type="entry name" value="SMC_ScpB"/>
    <property type="match status" value="1"/>
</dbReference>
<accession>A0A381N0A7</accession>
<dbReference type="AlphaFoldDB" id="A0A381N0A7"/>
<organism evidence="6">
    <name type="scientific">marine metagenome</name>
    <dbReference type="NCBI Taxonomy" id="408172"/>
    <lineage>
        <taxon>unclassified sequences</taxon>
        <taxon>metagenomes</taxon>
        <taxon>ecological metagenomes</taxon>
    </lineage>
</organism>
<dbReference type="GO" id="GO:0051301">
    <property type="term" value="P:cell division"/>
    <property type="evidence" value="ECO:0007669"/>
    <property type="project" value="UniProtKB-KW"/>
</dbReference>
<evidence type="ECO:0000256" key="3">
    <source>
        <dbReference type="ARBA" id="ARBA00022829"/>
    </source>
</evidence>
<name>A0A381N0A7_9ZZZZ</name>
<proteinExistence type="predicted"/>
<evidence type="ECO:0000256" key="5">
    <source>
        <dbReference type="SAM" id="MobiDB-lite"/>
    </source>
</evidence>
<dbReference type="PANTHER" id="PTHR34298:SF2">
    <property type="entry name" value="SEGREGATION AND CONDENSATION PROTEIN B"/>
    <property type="match status" value="1"/>
</dbReference>
<keyword evidence="2" id="KW-0132">Cell division</keyword>
<sequence>MIQIIEAALLSASRPLSIQEIQGLFPADQTPSKEDIKETLNEIEDLCAKRGVELKRVSSGYRMQVKQSLSAYIAKLWEEKPQRYSKATLETLALIAYRQPITRGEIEQIRGVSVGTQLIRGILERGWIKIVGQRDVPGRPSLYATTKEFLDYFGLQHLRELPGLPDLPDVDSLDMELPLEEEQKEVESQSDPQAPH</sequence>
<evidence type="ECO:0000256" key="4">
    <source>
        <dbReference type="ARBA" id="ARBA00023306"/>
    </source>
</evidence>
<protein>
    <recommendedName>
        <fullName evidence="7">SMC-Scp complex subunit ScpB</fullName>
    </recommendedName>
</protein>
<keyword evidence="3" id="KW-0159">Chromosome partition</keyword>
<dbReference type="PANTHER" id="PTHR34298">
    <property type="entry name" value="SEGREGATION AND CONDENSATION PROTEIN B"/>
    <property type="match status" value="1"/>
</dbReference>
<dbReference type="SUPFAM" id="SSF46785">
    <property type="entry name" value="Winged helix' DNA-binding domain"/>
    <property type="match status" value="2"/>
</dbReference>
<reference evidence="6" key="1">
    <citation type="submission" date="2018-05" db="EMBL/GenBank/DDBJ databases">
        <authorList>
            <person name="Lanie J.A."/>
            <person name="Ng W.-L."/>
            <person name="Kazmierczak K.M."/>
            <person name="Andrzejewski T.M."/>
            <person name="Davidsen T.M."/>
            <person name="Wayne K.J."/>
            <person name="Tettelin H."/>
            <person name="Glass J.I."/>
            <person name="Rusch D."/>
            <person name="Podicherti R."/>
            <person name="Tsui H.-C.T."/>
            <person name="Winkler M.E."/>
        </authorList>
    </citation>
    <scope>NUCLEOTIDE SEQUENCE</scope>
</reference>
<evidence type="ECO:0000313" key="6">
    <source>
        <dbReference type="EMBL" id="SUZ47464.1"/>
    </source>
</evidence>
<evidence type="ECO:0008006" key="7">
    <source>
        <dbReference type="Google" id="ProtNLM"/>
    </source>
</evidence>